<dbReference type="InterPro" id="IPR005467">
    <property type="entry name" value="His_kinase_dom"/>
</dbReference>
<dbReference type="Proteomes" id="UP000630142">
    <property type="component" value="Unassembled WGS sequence"/>
</dbReference>
<accession>A0A8J3GKH0</accession>
<dbReference type="InterPro" id="IPR003661">
    <property type="entry name" value="HisK_dim/P_dom"/>
</dbReference>
<evidence type="ECO:0000259" key="7">
    <source>
        <dbReference type="PROSITE" id="PS50109"/>
    </source>
</evidence>
<dbReference type="EC" id="2.7.13.3" evidence="2"/>
<comment type="catalytic activity">
    <reaction evidence="1">
        <text>ATP + protein L-histidine = ADP + protein N-phospho-L-histidine.</text>
        <dbReference type="EC" id="2.7.13.3"/>
    </reaction>
</comment>
<dbReference type="CDD" id="cd00082">
    <property type="entry name" value="HisKA"/>
    <property type="match status" value="1"/>
</dbReference>
<dbReference type="GO" id="GO:0030295">
    <property type="term" value="F:protein kinase activator activity"/>
    <property type="evidence" value="ECO:0007669"/>
    <property type="project" value="TreeGrafter"/>
</dbReference>
<dbReference type="Pfam" id="PF02518">
    <property type="entry name" value="HATPase_c"/>
    <property type="match status" value="1"/>
</dbReference>
<evidence type="ECO:0000313" key="9">
    <source>
        <dbReference type="Proteomes" id="UP000630142"/>
    </source>
</evidence>
<dbReference type="GO" id="GO:0000155">
    <property type="term" value="F:phosphorelay sensor kinase activity"/>
    <property type="evidence" value="ECO:0007669"/>
    <property type="project" value="InterPro"/>
</dbReference>
<evidence type="ECO:0000256" key="3">
    <source>
        <dbReference type="ARBA" id="ARBA00022553"/>
    </source>
</evidence>
<dbReference type="AlphaFoldDB" id="A0A8J3GKH0"/>
<dbReference type="SMART" id="SM00387">
    <property type="entry name" value="HATPase_c"/>
    <property type="match status" value="1"/>
</dbReference>
<reference evidence="8" key="1">
    <citation type="journal article" date="2014" name="Int. J. Syst. Evol. Microbiol.">
        <title>Complete genome sequence of Corynebacterium casei LMG S-19264T (=DSM 44701T), isolated from a smear-ripened cheese.</title>
        <authorList>
            <consortium name="US DOE Joint Genome Institute (JGI-PGF)"/>
            <person name="Walter F."/>
            <person name="Albersmeier A."/>
            <person name="Kalinowski J."/>
            <person name="Ruckert C."/>
        </authorList>
    </citation>
    <scope>NUCLEOTIDE SEQUENCE</scope>
    <source>
        <strain evidence="8">KCTC 42249</strain>
    </source>
</reference>
<evidence type="ECO:0000256" key="1">
    <source>
        <dbReference type="ARBA" id="ARBA00000085"/>
    </source>
</evidence>
<dbReference type="InterPro" id="IPR036890">
    <property type="entry name" value="HATPase_C_sf"/>
</dbReference>
<dbReference type="InterPro" id="IPR036097">
    <property type="entry name" value="HisK_dim/P_sf"/>
</dbReference>
<dbReference type="SUPFAM" id="SSF55874">
    <property type="entry name" value="ATPase domain of HSP90 chaperone/DNA topoisomerase II/histidine kinase"/>
    <property type="match status" value="1"/>
</dbReference>
<dbReference type="PRINTS" id="PR00344">
    <property type="entry name" value="BCTRLSENSOR"/>
</dbReference>
<feature type="transmembrane region" description="Helical" evidence="6">
    <location>
        <begin position="174"/>
        <end position="197"/>
    </location>
</feature>
<evidence type="ECO:0000256" key="6">
    <source>
        <dbReference type="SAM" id="Phobius"/>
    </source>
</evidence>
<dbReference type="PROSITE" id="PS50109">
    <property type="entry name" value="HIS_KIN"/>
    <property type="match status" value="1"/>
</dbReference>
<dbReference type="InterPro" id="IPR003594">
    <property type="entry name" value="HATPase_dom"/>
</dbReference>
<dbReference type="InterPro" id="IPR007891">
    <property type="entry name" value="CHASE3"/>
</dbReference>
<dbReference type="SUPFAM" id="SSF47384">
    <property type="entry name" value="Homodimeric domain of signal transducing histidine kinase"/>
    <property type="match status" value="1"/>
</dbReference>
<keyword evidence="3" id="KW-0597">Phosphoprotein</keyword>
<keyword evidence="6" id="KW-0472">Membrane</keyword>
<dbReference type="InterPro" id="IPR050351">
    <property type="entry name" value="BphY/WalK/GraS-like"/>
</dbReference>
<feature type="domain" description="Histidine kinase" evidence="7">
    <location>
        <begin position="239"/>
        <end position="476"/>
    </location>
</feature>
<comment type="caution">
    <text evidence="8">The sequence shown here is derived from an EMBL/GenBank/DDBJ whole genome shotgun (WGS) entry which is preliminary data.</text>
</comment>
<keyword evidence="9" id="KW-1185">Reference proteome</keyword>
<evidence type="ECO:0000256" key="5">
    <source>
        <dbReference type="ARBA" id="ARBA00022777"/>
    </source>
</evidence>
<evidence type="ECO:0000256" key="4">
    <source>
        <dbReference type="ARBA" id="ARBA00022679"/>
    </source>
</evidence>
<dbReference type="PANTHER" id="PTHR42878">
    <property type="entry name" value="TWO-COMPONENT HISTIDINE KINASE"/>
    <property type="match status" value="1"/>
</dbReference>
<dbReference type="CDD" id="cd19410">
    <property type="entry name" value="HK9-like_sensor"/>
    <property type="match status" value="1"/>
</dbReference>
<dbReference type="PANTHER" id="PTHR42878:SF15">
    <property type="entry name" value="BACTERIOPHYTOCHROME"/>
    <property type="match status" value="1"/>
</dbReference>
<dbReference type="Pfam" id="PF05227">
    <property type="entry name" value="CHASE3"/>
    <property type="match status" value="1"/>
</dbReference>
<dbReference type="Gene3D" id="3.30.565.10">
    <property type="entry name" value="Histidine kinase-like ATPase, C-terminal domain"/>
    <property type="match status" value="1"/>
</dbReference>
<sequence>MFLLIGLVALLAIVGATFWLAQRSEGISDTLTQWRIARAATVNLRNSLQLVETSQRGFLLTDDAQYLEPYEREVGRIAPLYGRLAATVQPLLGDRVDVSRFETAITAKLEEMARTIELARTGRKDEAIALVRTNEGKELMDEAQAFFAQTIEAADAQSLQGLTTQASNFSALRIVTLVGGAVILLVVGGSVWTALVYTREIMQARGEVEALNVGLESRIQERTQDLLRANEEVQRFAYIVTHDLRAPLVNIMGFTAELDTTMKTIQNYVLAEPGKASENDAKEAKLAAQEDLPEAIGFIRSSTKKMDGLINAILKISREGRRPLKPEPIDVKSMLENTLASIQHQIIEDDGEATLDVAVPRIVSDRMSLEQIVGNLLDNAVKYSAKDRPLRLRLKAERKPGNRFTLSVEDNGRGIAEQDHERVFDLFRRAGTQDKAGEGIGLAHVRTLTRSLGGDISVTSEFGRGSTFTVELPLDLRTVVRSEV</sequence>
<organism evidence="8 9">
    <name type="scientific">Tianweitania populi</name>
    <dbReference type="NCBI Taxonomy" id="1607949"/>
    <lineage>
        <taxon>Bacteria</taxon>
        <taxon>Pseudomonadati</taxon>
        <taxon>Pseudomonadota</taxon>
        <taxon>Alphaproteobacteria</taxon>
        <taxon>Hyphomicrobiales</taxon>
        <taxon>Phyllobacteriaceae</taxon>
        <taxon>Tianweitania</taxon>
    </lineage>
</organism>
<name>A0A8J3GKH0_9HYPH</name>
<evidence type="ECO:0000256" key="2">
    <source>
        <dbReference type="ARBA" id="ARBA00012438"/>
    </source>
</evidence>
<dbReference type="GO" id="GO:0007234">
    <property type="term" value="P:osmosensory signaling via phosphorelay pathway"/>
    <property type="evidence" value="ECO:0007669"/>
    <property type="project" value="TreeGrafter"/>
</dbReference>
<keyword evidence="6" id="KW-0812">Transmembrane</keyword>
<dbReference type="EMBL" id="BMZQ01000001">
    <property type="protein sequence ID" value="GHD07190.1"/>
    <property type="molecule type" value="Genomic_DNA"/>
</dbReference>
<keyword evidence="6" id="KW-1133">Transmembrane helix</keyword>
<dbReference type="GO" id="GO:0000156">
    <property type="term" value="F:phosphorelay response regulator activity"/>
    <property type="evidence" value="ECO:0007669"/>
    <property type="project" value="TreeGrafter"/>
</dbReference>
<proteinExistence type="predicted"/>
<reference evidence="8" key="2">
    <citation type="submission" date="2020-09" db="EMBL/GenBank/DDBJ databases">
        <authorList>
            <person name="Sun Q."/>
            <person name="Kim S."/>
        </authorList>
    </citation>
    <scope>NUCLEOTIDE SEQUENCE</scope>
    <source>
        <strain evidence="8">KCTC 42249</strain>
    </source>
</reference>
<gene>
    <name evidence="8" type="ORF">GCM10016234_05360</name>
</gene>
<keyword evidence="5 8" id="KW-0418">Kinase</keyword>
<evidence type="ECO:0000313" key="8">
    <source>
        <dbReference type="EMBL" id="GHD07190.1"/>
    </source>
</evidence>
<protein>
    <recommendedName>
        <fullName evidence="2">histidine kinase</fullName>
        <ecNumber evidence="2">2.7.13.3</ecNumber>
    </recommendedName>
</protein>
<dbReference type="Gene3D" id="1.10.287.130">
    <property type="match status" value="1"/>
</dbReference>
<keyword evidence="4" id="KW-0808">Transferase</keyword>
<dbReference type="InterPro" id="IPR004358">
    <property type="entry name" value="Sig_transdc_His_kin-like_C"/>
</dbReference>